<dbReference type="InterPro" id="IPR048263">
    <property type="entry name" value="Arb2"/>
</dbReference>
<dbReference type="GO" id="GO:0035197">
    <property type="term" value="F:siRNA binding"/>
    <property type="evidence" value="ECO:0007669"/>
    <property type="project" value="TreeGrafter"/>
</dbReference>
<dbReference type="EMBL" id="QKYT01000070">
    <property type="protein sequence ID" value="RIA94935.1"/>
    <property type="molecule type" value="Genomic_DNA"/>
</dbReference>
<sequence>MSEETIFPKDIEGFGYKFNEKGELRHIETDERFLFFVKPDDRSYNQRHYEELGEVIGEFIESELVKKYNLVKKIIPVGSEEDDNTAKSRIYQSDDAQECQTLLLLIQGSGVVRPGQWARQVIINDSLELGTMFPYIRKAQELKWGIVIFNPNENYGSITKDGKVDDFHQITGSETSLAHCLYVWNNFVKNARAEKILIVAHSYGGICTTYMLDHLADEFKSRVKGIALTDSVHSSGMIPTHSKKWFNENTRNWIKSSLPLSSDVSDARSFYGCHCVSAGHPKHEYTSGKAFEPVFEYLQYKCNSETINKENDTDEQFVTNNEGKAGM</sequence>
<dbReference type="Proteomes" id="UP000265703">
    <property type="component" value="Unassembled WGS sequence"/>
</dbReference>
<evidence type="ECO:0000313" key="2">
    <source>
        <dbReference type="EMBL" id="RIA94935.1"/>
    </source>
</evidence>
<dbReference type="PANTHER" id="PTHR21357">
    <property type="entry name" value="FAM172 FAMILY PROTEIN HOMOLOG CG10038"/>
    <property type="match status" value="1"/>
</dbReference>
<dbReference type="OrthoDB" id="421951at2759"/>
<dbReference type="SUPFAM" id="SSF53474">
    <property type="entry name" value="alpha/beta-Hydrolases"/>
    <property type="match status" value="1"/>
</dbReference>
<protein>
    <submittedName>
        <fullName evidence="2">Arb2 domain-containing protein</fullName>
    </submittedName>
</protein>
<organism evidence="2 3">
    <name type="scientific">Glomus cerebriforme</name>
    <dbReference type="NCBI Taxonomy" id="658196"/>
    <lineage>
        <taxon>Eukaryota</taxon>
        <taxon>Fungi</taxon>
        <taxon>Fungi incertae sedis</taxon>
        <taxon>Mucoromycota</taxon>
        <taxon>Glomeromycotina</taxon>
        <taxon>Glomeromycetes</taxon>
        <taxon>Glomerales</taxon>
        <taxon>Glomeraceae</taxon>
        <taxon>Glomus</taxon>
    </lineage>
</organism>
<dbReference type="InterPro" id="IPR053858">
    <property type="entry name" value="Arb2_dom"/>
</dbReference>
<evidence type="ECO:0000259" key="1">
    <source>
        <dbReference type="Pfam" id="PF22749"/>
    </source>
</evidence>
<dbReference type="Pfam" id="PF22749">
    <property type="entry name" value="Arb2"/>
    <property type="match status" value="1"/>
</dbReference>
<reference evidence="2 3" key="1">
    <citation type="submission" date="2018-06" db="EMBL/GenBank/DDBJ databases">
        <title>Comparative genomics reveals the genomic features of Rhizophagus irregularis, R. cerebriforme, R. diaphanum and Gigaspora rosea, and their symbiotic lifestyle signature.</title>
        <authorList>
            <person name="Morin E."/>
            <person name="San Clemente H."/>
            <person name="Chen E.C.H."/>
            <person name="De La Providencia I."/>
            <person name="Hainaut M."/>
            <person name="Kuo A."/>
            <person name="Kohler A."/>
            <person name="Murat C."/>
            <person name="Tang N."/>
            <person name="Roy S."/>
            <person name="Loubradou J."/>
            <person name="Henrissat B."/>
            <person name="Grigoriev I.V."/>
            <person name="Corradi N."/>
            <person name="Roux C."/>
            <person name="Martin F.M."/>
        </authorList>
    </citation>
    <scope>NUCLEOTIDE SEQUENCE [LARGE SCALE GENOMIC DNA]</scope>
    <source>
        <strain evidence="2 3">DAOM 227022</strain>
    </source>
</reference>
<dbReference type="Gene3D" id="3.40.50.1820">
    <property type="entry name" value="alpha/beta hydrolase"/>
    <property type="match status" value="1"/>
</dbReference>
<dbReference type="GO" id="GO:0031048">
    <property type="term" value="P:regulatory ncRNA-mediated heterochromatin formation"/>
    <property type="evidence" value="ECO:0007669"/>
    <property type="project" value="TreeGrafter"/>
</dbReference>
<feature type="domain" description="Arb2" evidence="1">
    <location>
        <begin position="7"/>
        <end position="259"/>
    </location>
</feature>
<dbReference type="AlphaFoldDB" id="A0A397TEN5"/>
<dbReference type="InterPro" id="IPR029058">
    <property type="entry name" value="AB_hydrolase_fold"/>
</dbReference>
<dbReference type="PANTHER" id="PTHR21357:SF4">
    <property type="entry name" value="FAM172 FAMILY PROTEIN HOMOLOG CG10038"/>
    <property type="match status" value="1"/>
</dbReference>
<feature type="non-terminal residue" evidence="2">
    <location>
        <position position="327"/>
    </location>
</feature>
<accession>A0A397TEN5</accession>
<dbReference type="GO" id="GO:0005634">
    <property type="term" value="C:nucleus"/>
    <property type="evidence" value="ECO:0007669"/>
    <property type="project" value="TreeGrafter"/>
</dbReference>
<evidence type="ECO:0000313" key="3">
    <source>
        <dbReference type="Proteomes" id="UP000265703"/>
    </source>
</evidence>
<comment type="caution">
    <text evidence="2">The sequence shown here is derived from an EMBL/GenBank/DDBJ whole genome shotgun (WGS) entry which is preliminary data.</text>
</comment>
<proteinExistence type="predicted"/>
<keyword evidence="3" id="KW-1185">Reference proteome</keyword>
<gene>
    <name evidence="2" type="ORF">C1645_758711</name>
</gene>
<name>A0A397TEN5_9GLOM</name>